<keyword evidence="2" id="KW-1185">Reference proteome</keyword>
<gene>
    <name evidence="1" type="ORF">CHS0354_027705</name>
</gene>
<organism evidence="1 2">
    <name type="scientific">Potamilus streckersoni</name>
    <dbReference type="NCBI Taxonomy" id="2493646"/>
    <lineage>
        <taxon>Eukaryota</taxon>
        <taxon>Metazoa</taxon>
        <taxon>Spiralia</taxon>
        <taxon>Lophotrochozoa</taxon>
        <taxon>Mollusca</taxon>
        <taxon>Bivalvia</taxon>
        <taxon>Autobranchia</taxon>
        <taxon>Heteroconchia</taxon>
        <taxon>Palaeoheterodonta</taxon>
        <taxon>Unionida</taxon>
        <taxon>Unionoidea</taxon>
        <taxon>Unionidae</taxon>
        <taxon>Ambleminae</taxon>
        <taxon>Lampsilini</taxon>
        <taxon>Potamilus</taxon>
    </lineage>
</organism>
<feature type="non-terminal residue" evidence="1">
    <location>
        <position position="1"/>
    </location>
</feature>
<evidence type="ECO:0000313" key="1">
    <source>
        <dbReference type="EMBL" id="KAK3576263.1"/>
    </source>
</evidence>
<reference evidence="1" key="1">
    <citation type="journal article" date="2021" name="Genome Biol. Evol.">
        <title>A High-Quality Reference Genome for a Parasitic Bivalve with Doubly Uniparental Inheritance (Bivalvia: Unionida).</title>
        <authorList>
            <person name="Smith C.H."/>
        </authorList>
    </citation>
    <scope>NUCLEOTIDE SEQUENCE</scope>
    <source>
        <strain evidence="1">CHS0354</strain>
    </source>
</reference>
<dbReference type="EMBL" id="JAEAOA010001674">
    <property type="protein sequence ID" value="KAK3576263.1"/>
    <property type="molecule type" value="Genomic_DNA"/>
</dbReference>
<accession>A0AAE0RMH2</accession>
<dbReference type="Proteomes" id="UP001195483">
    <property type="component" value="Unassembled WGS sequence"/>
</dbReference>
<dbReference type="AlphaFoldDB" id="A0AAE0RMH2"/>
<reference evidence="1" key="2">
    <citation type="journal article" date="2021" name="Genome Biol. Evol.">
        <title>Developing a high-quality reference genome for a parasitic bivalve with doubly uniparental inheritance (Bivalvia: Unionida).</title>
        <authorList>
            <person name="Smith C.H."/>
        </authorList>
    </citation>
    <scope>NUCLEOTIDE SEQUENCE</scope>
    <source>
        <strain evidence="1">CHS0354</strain>
        <tissue evidence="1">Mantle</tissue>
    </source>
</reference>
<protein>
    <submittedName>
        <fullName evidence="1">Uncharacterized protein</fullName>
    </submittedName>
</protein>
<name>A0AAE0RMH2_9BIVA</name>
<comment type="caution">
    <text evidence="1">The sequence shown here is derived from an EMBL/GenBank/DDBJ whole genome shotgun (WGS) entry which is preliminary data.</text>
</comment>
<proteinExistence type="predicted"/>
<sequence length="60" mass="6353">VLPGSICMLMHCSNPVNHQCLNMTFRAAPGTPCGTNMVHTTDFQSQSSMTLDDALGSLVA</sequence>
<reference evidence="1" key="3">
    <citation type="submission" date="2023-05" db="EMBL/GenBank/DDBJ databases">
        <authorList>
            <person name="Smith C.H."/>
        </authorList>
    </citation>
    <scope>NUCLEOTIDE SEQUENCE</scope>
    <source>
        <strain evidence="1">CHS0354</strain>
        <tissue evidence="1">Mantle</tissue>
    </source>
</reference>
<evidence type="ECO:0000313" key="2">
    <source>
        <dbReference type="Proteomes" id="UP001195483"/>
    </source>
</evidence>